<reference evidence="23" key="1">
    <citation type="journal article" date="2023" name="IScience">
        <title>Live-bearing cockroach genome reveals convergent evolutionary mechanisms linked to viviparity in insects and beyond.</title>
        <authorList>
            <person name="Fouks B."/>
            <person name="Harrison M.C."/>
            <person name="Mikhailova A.A."/>
            <person name="Marchal E."/>
            <person name="English S."/>
            <person name="Carruthers M."/>
            <person name="Jennings E.C."/>
            <person name="Chiamaka E.L."/>
            <person name="Frigard R.A."/>
            <person name="Pippel M."/>
            <person name="Attardo G.M."/>
            <person name="Benoit J.B."/>
            <person name="Bornberg-Bauer E."/>
            <person name="Tobe S.S."/>
        </authorList>
    </citation>
    <scope>NUCLEOTIDE SEQUENCE</scope>
    <source>
        <strain evidence="23">Stay&amp;Tobe</strain>
    </source>
</reference>
<dbReference type="GO" id="GO:0045211">
    <property type="term" value="C:postsynaptic membrane"/>
    <property type="evidence" value="ECO:0007669"/>
    <property type="project" value="UniProtKB-SubCell"/>
</dbReference>
<feature type="domain" description="Ionotropic glutamate receptor L-glutamate and glycine-binding" evidence="22">
    <location>
        <begin position="424"/>
        <end position="489"/>
    </location>
</feature>
<evidence type="ECO:0000256" key="10">
    <source>
        <dbReference type="ARBA" id="ARBA00023170"/>
    </source>
</evidence>
<keyword evidence="11" id="KW-0325">Glycoprotein</keyword>
<dbReference type="Pfam" id="PF10613">
    <property type="entry name" value="Lig_chan-Glu_bd"/>
    <property type="match status" value="1"/>
</dbReference>
<protein>
    <recommendedName>
        <fullName evidence="25">Glutamate receptor ionotropic, kainate 2</fullName>
    </recommendedName>
</protein>
<keyword evidence="4" id="KW-1003">Cell membrane</keyword>
<sequence>MAVLLLVLLLAVASGAPEVINIGGLFLNTEEYEAQVFQLTAEDISSNHSILRGQLLALPELVEPHNSLKVSQSVCSLLQLGVAGIFGPHAGTTSSQVQSICDTMDIPHIETSWDTNQQRQDFLVNLHPHPSTLAKLYAELVTAWGWQKFTILYEDKSGLVRLNNLIRMYEKYGLNDKKNEHTITIRQLDPLQNHRQILREIKRSGDNNIVLDCSVEFLPEVLKQAQQVGLMTSEQNFIITSMDLHTIDIEPYQYGGTNVTGFRMVDPDSEVVQMAVRRWQDLEMKRGKALDITPETLTLNMALIHDAVHLFARAMRRLDSPPVKNLDCGDLENWGHGASLINFMKDGQSMLRGLTGPIQFDNEGFRTNVVMDILELGYDGLISIGTWNSTDGLNLTRSLSPVFHQESESLVNKTFRVLTALSEPYGMLRQSSDALKGNARFEGFGIELIHELSVILGFNYTFDLQVDNVYGSLDKDTGQWTGMLRQIMDEKADLAITDLTISSEREAAVDFTMPFMNLGISILYKRPKKEAPKLFSFMSPFHTEVWICMCSVFLGVSVLLWIMGRLSPYEWTNPYPCIEEPEELENQFTFNNSLWFTIGSIMQQGADIAPISVSTRMVAGIWWFFTLIIVSSYTANLAAFLTVESTTTPFKNVKELANQKVIMYGAKGSGSTINFFRDSSDPTYQKMYQFMHDNAAEVLTSSNEQGLDWVKHKNYAYFMESTSIEYFTERHCEVAQVGDLLDAKGYGIAMRKNSTYRNQLSTTVLKLQESGKLSKMKNRWWKEERGGGKCEDAGSSGNPSALSLEHVGGVFLVLVVGLCLACFVTLFELLSHVRETSQNENVPFRQVLIEEWRFIARCHGSTKPMRKYNSQEKVSQQAEDSQDFVHMSSYGSSRYGLNTNGKQPLP</sequence>
<evidence type="ECO:0000256" key="20">
    <source>
        <dbReference type="SAM" id="SignalP"/>
    </source>
</evidence>
<dbReference type="GO" id="GO:0015276">
    <property type="term" value="F:ligand-gated monoatomic ion channel activity"/>
    <property type="evidence" value="ECO:0007669"/>
    <property type="project" value="InterPro"/>
</dbReference>
<evidence type="ECO:0000313" key="24">
    <source>
        <dbReference type="Proteomes" id="UP001233999"/>
    </source>
</evidence>
<dbReference type="EMBL" id="JASPKZ010005306">
    <property type="protein sequence ID" value="KAJ9588777.1"/>
    <property type="molecule type" value="Genomic_DNA"/>
</dbReference>
<evidence type="ECO:0000256" key="17">
    <source>
        <dbReference type="PIRSR" id="PIRSR601508-2"/>
    </source>
</evidence>
<evidence type="ECO:0000256" key="18">
    <source>
        <dbReference type="PIRSR" id="PIRSR601508-3"/>
    </source>
</evidence>
<evidence type="ECO:0000259" key="21">
    <source>
        <dbReference type="SMART" id="SM00079"/>
    </source>
</evidence>
<evidence type="ECO:0000256" key="6">
    <source>
        <dbReference type="ARBA" id="ARBA00022989"/>
    </source>
</evidence>
<feature type="transmembrane region" description="Helical" evidence="19">
    <location>
        <begin position="621"/>
        <end position="643"/>
    </location>
</feature>
<dbReference type="InterPro" id="IPR001508">
    <property type="entry name" value="Iono_Glu_rcpt_met"/>
</dbReference>
<proteinExistence type="inferred from homology"/>
<keyword evidence="10" id="KW-0675">Receptor</keyword>
<dbReference type="PRINTS" id="PR00177">
    <property type="entry name" value="NMDARECEPTOR"/>
</dbReference>
<feature type="domain" description="Ionotropic glutamate receptor C-terminal" evidence="21">
    <location>
        <begin position="414"/>
        <end position="783"/>
    </location>
</feature>
<feature type="disulfide bond" evidence="18">
    <location>
        <begin position="75"/>
        <end position="328"/>
    </location>
</feature>
<dbReference type="InterPro" id="IPR001320">
    <property type="entry name" value="Iontro_rcpt_C"/>
</dbReference>
<evidence type="ECO:0000256" key="15">
    <source>
        <dbReference type="ARBA" id="ARBA00034100"/>
    </source>
</evidence>
<dbReference type="PANTHER" id="PTHR18966">
    <property type="entry name" value="IONOTROPIC GLUTAMATE RECEPTOR"/>
    <property type="match status" value="1"/>
</dbReference>
<dbReference type="Pfam" id="PF01094">
    <property type="entry name" value="ANF_receptor"/>
    <property type="match status" value="1"/>
</dbReference>
<keyword evidence="14" id="KW-0407">Ion channel</keyword>
<feature type="chain" id="PRO_5042220957" description="Glutamate receptor ionotropic, kainate 2" evidence="20">
    <location>
        <begin position="16"/>
        <end position="906"/>
    </location>
</feature>
<feature type="site" description="Interaction with the cone snail toxin Con-ikot-ikot" evidence="17">
    <location>
        <position position="677"/>
    </location>
</feature>
<dbReference type="InterPro" id="IPR019594">
    <property type="entry name" value="Glu/Gly-bd"/>
</dbReference>
<evidence type="ECO:0000256" key="8">
    <source>
        <dbReference type="ARBA" id="ARBA00023065"/>
    </source>
</evidence>
<keyword evidence="6 19" id="KW-1133">Transmembrane helix</keyword>
<evidence type="ECO:0000256" key="4">
    <source>
        <dbReference type="ARBA" id="ARBA00022475"/>
    </source>
</evidence>
<evidence type="ECO:0000256" key="13">
    <source>
        <dbReference type="ARBA" id="ARBA00023286"/>
    </source>
</evidence>
<evidence type="ECO:0000256" key="11">
    <source>
        <dbReference type="ARBA" id="ARBA00023180"/>
    </source>
</evidence>
<keyword evidence="7" id="KW-0770">Synapse</keyword>
<evidence type="ECO:0000256" key="2">
    <source>
        <dbReference type="ARBA" id="ARBA00008685"/>
    </source>
</evidence>
<keyword evidence="9 19" id="KW-0472">Membrane</keyword>
<feature type="binding site" evidence="16">
    <location>
        <position position="672"/>
    </location>
    <ligand>
        <name>L-glutamate</name>
        <dbReference type="ChEBI" id="CHEBI:29985"/>
    </ligand>
</feature>
<feature type="site" description="Interaction with the cone snail toxin Con-ikot-ikot" evidence="17">
    <location>
        <position position="766"/>
    </location>
</feature>
<evidence type="ECO:0000256" key="9">
    <source>
        <dbReference type="ARBA" id="ARBA00023136"/>
    </source>
</evidence>
<evidence type="ECO:0000259" key="22">
    <source>
        <dbReference type="SMART" id="SM00918"/>
    </source>
</evidence>
<keyword evidence="13" id="KW-1071">Ligand-gated ion channel</keyword>
<evidence type="ECO:0000256" key="5">
    <source>
        <dbReference type="ARBA" id="ARBA00022692"/>
    </source>
</evidence>
<evidence type="ECO:0000256" key="3">
    <source>
        <dbReference type="ARBA" id="ARBA00022448"/>
    </source>
</evidence>
<evidence type="ECO:0008006" key="25">
    <source>
        <dbReference type="Google" id="ProtNLM"/>
    </source>
</evidence>
<evidence type="ECO:0000256" key="19">
    <source>
        <dbReference type="SAM" id="Phobius"/>
    </source>
</evidence>
<feature type="signal peptide" evidence="20">
    <location>
        <begin position="1"/>
        <end position="15"/>
    </location>
</feature>
<evidence type="ECO:0000256" key="14">
    <source>
        <dbReference type="ARBA" id="ARBA00023303"/>
    </source>
</evidence>
<feature type="binding site" evidence="16">
    <location>
        <position position="500"/>
    </location>
    <ligand>
        <name>L-glutamate</name>
        <dbReference type="ChEBI" id="CHEBI:29985"/>
    </ligand>
</feature>
<keyword evidence="20" id="KW-0732">Signal</keyword>
<dbReference type="Gene3D" id="3.40.190.10">
    <property type="entry name" value="Periplasmic binding protein-like II"/>
    <property type="match status" value="2"/>
</dbReference>
<dbReference type="SUPFAM" id="SSF81324">
    <property type="entry name" value="Voltage-gated potassium channels"/>
    <property type="match status" value="1"/>
</dbReference>
<dbReference type="InterPro" id="IPR001828">
    <property type="entry name" value="ANF_lig-bd_rcpt"/>
</dbReference>
<dbReference type="AlphaFoldDB" id="A0AAD8EGJ1"/>
<feature type="binding site" evidence="16">
    <location>
        <position position="671"/>
    </location>
    <ligand>
        <name>L-glutamate</name>
        <dbReference type="ChEBI" id="CHEBI:29985"/>
    </ligand>
</feature>
<feature type="binding site" evidence="16">
    <location>
        <position position="505"/>
    </location>
    <ligand>
        <name>L-glutamate</name>
        <dbReference type="ChEBI" id="CHEBI:29985"/>
    </ligand>
</feature>
<feature type="transmembrane region" description="Helical" evidence="19">
    <location>
        <begin position="545"/>
        <end position="564"/>
    </location>
</feature>
<dbReference type="SUPFAM" id="SSF53850">
    <property type="entry name" value="Periplasmic binding protein-like II"/>
    <property type="match status" value="1"/>
</dbReference>
<evidence type="ECO:0000256" key="1">
    <source>
        <dbReference type="ARBA" id="ARBA00004651"/>
    </source>
</evidence>
<dbReference type="Pfam" id="PF00060">
    <property type="entry name" value="Lig_chan"/>
    <property type="match status" value="1"/>
</dbReference>
<dbReference type="CDD" id="cd06382">
    <property type="entry name" value="PBP1_iGluR_Kainate"/>
    <property type="match status" value="1"/>
</dbReference>
<feature type="binding site" evidence="16">
    <location>
        <position position="720"/>
    </location>
    <ligand>
        <name>L-glutamate</name>
        <dbReference type="ChEBI" id="CHEBI:29985"/>
    </ligand>
</feature>
<accession>A0AAD8EGJ1</accession>
<name>A0AAD8EGJ1_DIPPU</name>
<gene>
    <name evidence="23" type="ORF">L9F63_017936</name>
</gene>
<dbReference type="SMART" id="SM00079">
    <property type="entry name" value="PBPe"/>
    <property type="match status" value="1"/>
</dbReference>
<keyword evidence="5 19" id="KW-0812">Transmembrane</keyword>
<dbReference type="FunFam" id="3.40.190.10:FF:000147">
    <property type="entry name" value="Uncharacterized protein, isoform C"/>
    <property type="match status" value="1"/>
</dbReference>
<dbReference type="SMART" id="SM00918">
    <property type="entry name" value="Lig_chan-Glu_bd"/>
    <property type="match status" value="1"/>
</dbReference>
<keyword evidence="8" id="KW-0406">Ion transport</keyword>
<dbReference type="FunFam" id="3.40.190.10:FF:000061">
    <property type="entry name" value="Glutamate receptor, ionotropic kainate"/>
    <property type="match status" value="1"/>
</dbReference>
<comment type="caution">
    <text evidence="23">The sequence shown here is derived from an EMBL/GenBank/DDBJ whole genome shotgun (WGS) entry which is preliminary data.</text>
</comment>
<evidence type="ECO:0000256" key="7">
    <source>
        <dbReference type="ARBA" id="ARBA00023018"/>
    </source>
</evidence>
<evidence type="ECO:0000256" key="12">
    <source>
        <dbReference type="ARBA" id="ARBA00023257"/>
    </source>
</evidence>
<keyword evidence="18" id="KW-1015">Disulfide bond</keyword>
<reference evidence="23" key="2">
    <citation type="submission" date="2023-05" db="EMBL/GenBank/DDBJ databases">
        <authorList>
            <person name="Fouks B."/>
        </authorList>
    </citation>
    <scope>NUCLEOTIDE SEQUENCE</scope>
    <source>
        <strain evidence="23">Stay&amp;Tobe</strain>
        <tissue evidence="23">Testes</tissue>
    </source>
</reference>
<comment type="similarity">
    <text evidence="2">Belongs to the glutamate-gated ion channel (TC 1.A.10.1) family.</text>
</comment>
<dbReference type="Gene3D" id="1.10.287.70">
    <property type="match status" value="1"/>
</dbReference>
<evidence type="ECO:0000256" key="16">
    <source>
        <dbReference type="PIRSR" id="PIRSR601508-1"/>
    </source>
</evidence>
<keyword evidence="24" id="KW-1185">Reference proteome</keyword>
<keyword evidence="3" id="KW-0813">Transport</keyword>
<dbReference type="InterPro" id="IPR028082">
    <property type="entry name" value="Peripla_BP_I"/>
</dbReference>
<dbReference type="Proteomes" id="UP001233999">
    <property type="component" value="Unassembled WGS sequence"/>
</dbReference>
<feature type="disulfide bond" evidence="18">
    <location>
        <begin position="732"/>
        <end position="790"/>
    </location>
</feature>
<dbReference type="GO" id="GO:0038023">
    <property type="term" value="F:signaling receptor activity"/>
    <property type="evidence" value="ECO:0007669"/>
    <property type="project" value="InterPro"/>
</dbReference>
<organism evidence="23 24">
    <name type="scientific">Diploptera punctata</name>
    <name type="common">Pacific beetle cockroach</name>
    <dbReference type="NCBI Taxonomy" id="6984"/>
    <lineage>
        <taxon>Eukaryota</taxon>
        <taxon>Metazoa</taxon>
        <taxon>Ecdysozoa</taxon>
        <taxon>Arthropoda</taxon>
        <taxon>Hexapoda</taxon>
        <taxon>Insecta</taxon>
        <taxon>Pterygota</taxon>
        <taxon>Neoptera</taxon>
        <taxon>Polyneoptera</taxon>
        <taxon>Dictyoptera</taxon>
        <taxon>Blattodea</taxon>
        <taxon>Blaberoidea</taxon>
        <taxon>Blaberidae</taxon>
        <taxon>Diplopterinae</taxon>
        <taxon>Diploptera</taxon>
    </lineage>
</organism>
<keyword evidence="12" id="KW-0628">Postsynaptic cell membrane</keyword>
<evidence type="ECO:0000313" key="23">
    <source>
        <dbReference type="EMBL" id="KAJ9588777.1"/>
    </source>
</evidence>
<comment type="subcellular location">
    <subcellularLocation>
        <location evidence="1">Cell membrane</location>
        <topology evidence="1">Multi-pass membrane protein</topology>
    </subcellularLocation>
    <subcellularLocation>
        <location evidence="15">Postsynaptic cell membrane</location>
    </subcellularLocation>
</comment>
<feature type="transmembrane region" description="Helical" evidence="19">
    <location>
        <begin position="810"/>
        <end position="830"/>
    </location>
</feature>
<dbReference type="FunFam" id="1.10.287.70:FF:000105">
    <property type="entry name" value="Eye-enriched kainate receptor, isoform A"/>
    <property type="match status" value="1"/>
</dbReference>
<dbReference type="InterPro" id="IPR015683">
    <property type="entry name" value="Ionotropic_Glu_rcpt"/>
</dbReference>
<dbReference type="Gene3D" id="3.40.50.2300">
    <property type="match status" value="2"/>
</dbReference>
<dbReference type="SUPFAM" id="SSF53822">
    <property type="entry name" value="Periplasmic binding protein-like I"/>
    <property type="match status" value="1"/>
</dbReference>